<organism evidence="1">
    <name type="scientific">Candidatus Kentrum sp. LFY</name>
    <dbReference type="NCBI Taxonomy" id="2126342"/>
    <lineage>
        <taxon>Bacteria</taxon>
        <taxon>Pseudomonadati</taxon>
        <taxon>Pseudomonadota</taxon>
        <taxon>Gammaproteobacteria</taxon>
        <taxon>Candidatus Kentrum</taxon>
    </lineage>
</organism>
<sequence length="133" mass="15459">MWALRRRISRFAVSVWNQSISGTRPFDIVLSNTEMRLNVEALRLHGEDRNCNVGDRIGFRVRLRYRKFFQGAAGGPGILMPGHVGLRRNFASFFGRQLKDLFLYRDIGVPVQKQSKSLAKHKKETILWNRKTK</sequence>
<proteinExistence type="predicted"/>
<gene>
    <name evidence="1" type="ORF">BECKLFY1418C_GA0070996_100337</name>
</gene>
<evidence type="ECO:0000313" key="1">
    <source>
        <dbReference type="EMBL" id="VFK13425.1"/>
    </source>
</evidence>
<reference evidence="1" key="1">
    <citation type="submission" date="2019-02" db="EMBL/GenBank/DDBJ databases">
        <authorList>
            <person name="Gruber-Vodicka R. H."/>
            <person name="Seah K. B. B."/>
        </authorList>
    </citation>
    <scope>NUCLEOTIDE SEQUENCE</scope>
    <source>
        <strain evidence="1">BECK_BY7</strain>
    </source>
</reference>
<protein>
    <submittedName>
        <fullName evidence="1">Uncharacterized protein</fullName>
    </submittedName>
</protein>
<name>A0A450W8T2_9GAMM</name>
<dbReference type="EMBL" id="CAADFN010000003">
    <property type="protein sequence ID" value="VFK13425.1"/>
    <property type="molecule type" value="Genomic_DNA"/>
</dbReference>
<dbReference type="AlphaFoldDB" id="A0A450W8T2"/>
<accession>A0A450W8T2</accession>